<sequence>MQRLPLSSRASRLKATTFHRRTLWQCATYTSPSPASLLERVEQKIAEAPSDVTLFALSKNVPQQLVDDFRRVLSSSSSKGTTIGCLSEVLPTNSSPSSAEAETFSIAIAQHRPAHSSERTIAFRSTLLGRPNIALGREIKPEYQADHDQVDSGLEAFLKGGSWGFGEQTPEQKSSQHEIEELKGEDSSSIRELVVFTADRIQPFLAALSRFSSASTVGMVGSSTPFHTRDGSAYSLFYGDEKVATGAVGVAVLDSAASASMMPLKLQYGSLAPVGDAHEVTSSQGNIVLTLSGQNAARLLLNAVNDLFGTSAANLPAAQRTHEKEKEFYAAVYASKPDFPLDLSQARLVAKIMAGDPSRGAMSVETEEEVKKGSYVVFLHQPDVDATAAARPAEKRQLAFLSVPPSDVMPHFAASECPSKGEVSSEEYFLAASENGVVIAPGQIEGRRPPPRVCSIEGTVTALQ</sequence>
<organism evidence="1 2">
    <name type="scientific">Rhodotorula taiwanensis</name>
    <dbReference type="NCBI Taxonomy" id="741276"/>
    <lineage>
        <taxon>Eukaryota</taxon>
        <taxon>Fungi</taxon>
        <taxon>Dikarya</taxon>
        <taxon>Basidiomycota</taxon>
        <taxon>Pucciniomycotina</taxon>
        <taxon>Microbotryomycetes</taxon>
        <taxon>Sporidiobolales</taxon>
        <taxon>Sporidiobolaceae</taxon>
        <taxon>Rhodotorula</taxon>
    </lineage>
</organism>
<name>A0A2S5BDV7_9BASI</name>
<comment type="caution">
    <text evidence="1">The sequence shown here is derived from an EMBL/GenBank/DDBJ whole genome shotgun (WGS) entry which is preliminary data.</text>
</comment>
<reference evidence="1 2" key="1">
    <citation type="journal article" date="2018" name="Front. Microbiol.">
        <title>Prospects for Fungal Bioremediation of Acidic Radioactive Waste Sites: Characterization and Genome Sequence of Rhodotorula taiwanensis MD1149.</title>
        <authorList>
            <person name="Tkavc R."/>
            <person name="Matrosova V.Y."/>
            <person name="Grichenko O.E."/>
            <person name="Gostincar C."/>
            <person name="Volpe R.P."/>
            <person name="Klimenkova P."/>
            <person name="Gaidamakova E.K."/>
            <person name="Zhou C.E."/>
            <person name="Stewart B.J."/>
            <person name="Lyman M.G."/>
            <person name="Malfatti S.A."/>
            <person name="Rubinfeld B."/>
            <person name="Courtot M."/>
            <person name="Singh J."/>
            <person name="Dalgard C.L."/>
            <person name="Hamilton T."/>
            <person name="Frey K.G."/>
            <person name="Gunde-Cimerman N."/>
            <person name="Dugan L."/>
            <person name="Daly M.J."/>
        </authorList>
    </citation>
    <scope>NUCLEOTIDE SEQUENCE [LARGE SCALE GENOMIC DNA]</scope>
    <source>
        <strain evidence="1 2">MD1149</strain>
    </source>
</reference>
<protein>
    <recommendedName>
        <fullName evidence="3">FIST domain-containing protein</fullName>
    </recommendedName>
</protein>
<proteinExistence type="predicted"/>
<dbReference type="EMBL" id="PJQD01000020">
    <property type="protein sequence ID" value="POY74950.1"/>
    <property type="molecule type" value="Genomic_DNA"/>
</dbReference>
<dbReference type="AlphaFoldDB" id="A0A2S5BDV7"/>
<evidence type="ECO:0000313" key="2">
    <source>
        <dbReference type="Proteomes" id="UP000237144"/>
    </source>
</evidence>
<evidence type="ECO:0008006" key="3">
    <source>
        <dbReference type="Google" id="ProtNLM"/>
    </source>
</evidence>
<evidence type="ECO:0000313" key="1">
    <source>
        <dbReference type="EMBL" id="POY74950.1"/>
    </source>
</evidence>
<gene>
    <name evidence="1" type="ORF">BMF94_1926</name>
</gene>
<keyword evidence="2" id="KW-1185">Reference proteome</keyword>
<accession>A0A2S5BDV7</accession>
<dbReference type="Proteomes" id="UP000237144">
    <property type="component" value="Unassembled WGS sequence"/>
</dbReference>